<gene>
    <name evidence="2" type="ORF">SJ2017_1682</name>
</gene>
<dbReference type="Pfam" id="PF08241">
    <property type="entry name" value="Methyltransf_11"/>
    <property type="match status" value="1"/>
</dbReference>
<dbReference type="PANTHER" id="PTHR43861">
    <property type="entry name" value="TRANS-ACONITATE 2-METHYLTRANSFERASE-RELATED"/>
    <property type="match status" value="1"/>
</dbReference>
<evidence type="ECO:0000259" key="1">
    <source>
        <dbReference type="Pfam" id="PF08241"/>
    </source>
</evidence>
<keyword evidence="2" id="KW-0808">Transferase</keyword>
<feature type="domain" description="Methyltransferase type 11" evidence="1">
    <location>
        <begin position="43"/>
        <end position="137"/>
    </location>
</feature>
<dbReference type="Gene3D" id="3.40.50.150">
    <property type="entry name" value="Vaccinia Virus protein VP39"/>
    <property type="match status" value="1"/>
</dbReference>
<keyword evidence="2" id="KW-0489">Methyltransferase</keyword>
<dbReference type="InterPro" id="IPR029063">
    <property type="entry name" value="SAM-dependent_MTases_sf"/>
</dbReference>
<proteinExistence type="predicted"/>
<dbReference type="Proteomes" id="UP000191820">
    <property type="component" value="Chromosome"/>
</dbReference>
<dbReference type="SUPFAM" id="SSF53335">
    <property type="entry name" value="S-adenosyl-L-methionine-dependent methyltransferases"/>
    <property type="match status" value="1"/>
</dbReference>
<dbReference type="PANTHER" id="PTHR43861:SF1">
    <property type="entry name" value="TRANS-ACONITATE 2-METHYLTRANSFERASE"/>
    <property type="match status" value="1"/>
</dbReference>
<dbReference type="EMBL" id="CP020472">
    <property type="protein sequence ID" value="ARD21995.1"/>
    <property type="molecule type" value="Genomic_DNA"/>
</dbReference>
<dbReference type="GO" id="GO:0032259">
    <property type="term" value="P:methylation"/>
    <property type="evidence" value="ECO:0007669"/>
    <property type="project" value="UniProtKB-KW"/>
</dbReference>
<evidence type="ECO:0000313" key="2">
    <source>
        <dbReference type="EMBL" id="ARD21995.1"/>
    </source>
</evidence>
<dbReference type="RefSeq" id="WP_080915489.1">
    <property type="nucleotide sequence ID" value="NZ_CANMJJ010000020.1"/>
</dbReference>
<dbReference type="GO" id="GO:0008168">
    <property type="term" value="F:methyltransferase activity"/>
    <property type="evidence" value="ECO:0007669"/>
    <property type="project" value="UniProtKB-KW"/>
</dbReference>
<name>A0ABM6JKR9_9GAMM</name>
<organism evidence="2 3">
    <name type="scientific">Shewanella japonica</name>
    <dbReference type="NCBI Taxonomy" id="93973"/>
    <lineage>
        <taxon>Bacteria</taxon>
        <taxon>Pseudomonadati</taxon>
        <taxon>Pseudomonadota</taxon>
        <taxon>Gammaproteobacteria</taxon>
        <taxon>Alteromonadales</taxon>
        <taxon>Shewanellaceae</taxon>
        <taxon>Shewanella</taxon>
    </lineage>
</organism>
<protein>
    <submittedName>
        <fullName evidence="2">SAM-dependent methyltransferase</fullName>
    </submittedName>
</protein>
<dbReference type="CDD" id="cd02440">
    <property type="entry name" value="AdoMet_MTases"/>
    <property type="match status" value="1"/>
</dbReference>
<evidence type="ECO:0000313" key="3">
    <source>
        <dbReference type="Proteomes" id="UP000191820"/>
    </source>
</evidence>
<keyword evidence="3" id="KW-1185">Reference proteome</keyword>
<sequence length="257" mass="28725">MTFKNPVAEKFSQAAKCYKQHDVLQRRTAEKLLTHQILSGDIVDIGCGPGTDFTLVNPQQIQIKQVMAVDLSSEMLAMVKQDFPDYHTLCADAAALPLSANQFNGLYSNLVLQWCEDLPAVLSEFYRILKPGAHCLISIVSAGSLPELSKLGLGHNDFSHFDDIVAQANKHHWQIENAEHCSESLYFTDLRTLLYSIKGVGASVKSHQQTQSKEKQGSVSLRGRQDWLALTEKAESLRVEQGIPLTYQITYLHLIKK</sequence>
<accession>A0ABM6JKR9</accession>
<dbReference type="InterPro" id="IPR013216">
    <property type="entry name" value="Methyltransf_11"/>
</dbReference>
<reference evidence="2 3" key="1">
    <citation type="submission" date="2017-03" db="EMBL/GenBank/DDBJ databases">
        <title>Genome sequencing of Shewanella japonica KCTC 22435.</title>
        <authorList>
            <person name="Kim K.M."/>
        </authorList>
    </citation>
    <scope>NUCLEOTIDE SEQUENCE [LARGE SCALE GENOMIC DNA]</scope>
    <source>
        <strain evidence="2 3">KCTC 22435</strain>
    </source>
</reference>